<proteinExistence type="predicted"/>
<name>A0ABW0ZJ93_9ACTN</name>
<dbReference type="PANTHER" id="PTHR39339">
    <property type="entry name" value="SLR1444 PROTEIN"/>
    <property type="match status" value="1"/>
</dbReference>
<dbReference type="Proteomes" id="UP001596072">
    <property type="component" value="Unassembled WGS sequence"/>
</dbReference>
<evidence type="ECO:0000313" key="3">
    <source>
        <dbReference type="Proteomes" id="UP001596072"/>
    </source>
</evidence>
<sequence length="283" mass="30666">MQQSAGEMLGAAVTELARLVADRRAAALADEPDAVHQLRTAVRRIRNVLAVFRRCFDAEAAAELRGSLESYGDLLGQCRDLEVRAEHCEGAIVSVGLDDLREPLVVPLLAAHRAAHEVLVAWHRGPDVAALDALLATWSVAPPLTDRARRPAEKVATKAVRRQVERVLAATHHLDDPDHVDEAHEVRKAARRLRHAADAVSRPPASTLAGWAPTVGGLGQRIQGMLGDHRDALLLADHVREHAADVADPAPYLQLVAHAEREARQAIGGLVQAVLELRDARHP</sequence>
<gene>
    <name evidence="2" type="ORF">ACFPQB_12110</name>
</gene>
<dbReference type="InterPro" id="IPR038186">
    <property type="entry name" value="CHAD_dom_sf"/>
</dbReference>
<dbReference type="Pfam" id="PF05235">
    <property type="entry name" value="CHAD"/>
    <property type="match status" value="1"/>
</dbReference>
<dbReference type="EMBL" id="JBHSNS010000005">
    <property type="protein sequence ID" value="MFC5729664.1"/>
    <property type="molecule type" value="Genomic_DNA"/>
</dbReference>
<dbReference type="SMART" id="SM00880">
    <property type="entry name" value="CHAD"/>
    <property type="match status" value="1"/>
</dbReference>
<keyword evidence="3" id="KW-1185">Reference proteome</keyword>
<evidence type="ECO:0000313" key="2">
    <source>
        <dbReference type="EMBL" id="MFC5729664.1"/>
    </source>
</evidence>
<feature type="domain" description="CHAD" evidence="1">
    <location>
        <begin position="1"/>
        <end position="282"/>
    </location>
</feature>
<dbReference type="Gene3D" id="1.40.20.10">
    <property type="entry name" value="CHAD domain"/>
    <property type="match status" value="1"/>
</dbReference>
<dbReference type="InterPro" id="IPR007899">
    <property type="entry name" value="CHAD_dom"/>
</dbReference>
<dbReference type="PANTHER" id="PTHR39339:SF1">
    <property type="entry name" value="CHAD DOMAIN-CONTAINING PROTEIN"/>
    <property type="match status" value="1"/>
</dbReference>
<dbReference type="PROSITE" id="PS51708">
    <property type="entry name" value="CHAD"/>
    <property type="match status" value="1"/>
</dbReference>
<accession>A0ABW0ZJ93</accession>
<organism evidence="2 3">
    <name type="scientific">Nocardioides vastitatis</name>
    <dbReference type="NCBI Taxonomy" id="2568655"/>
    <lineage>
        <taxon>Bacteria</taxon>
        <taxon>Bacillati</taxon>
        <taxon>Actinomycetota</taxon>
        <taxon>Actinomycetes</taxon>
        <taxon>Propionibacteriales</taxon>
        <taxon>Nocardioidaceae</taxon>
        <taxon>Nocardioides</taxon>
    </lineage>
</organism>
<reference evidence="3" key="1">
    <citation type="journal article" date="2019" name="Int. J. Syst. Evol. Microbiol.">
        <title>The Global Catalogue of Microorganisms (GCM) 10K type strain sequencing project: providing services to taxonomists for standard genome sequencing and annotation.</title>
        <authorList>
            <consortium name="The Broad Institute Genomics Platform"/>
            <consortium name="The Broad Institute Genome Sequencing Center for Infectious Disease"/>
            <person name="Wu L."/>
            <person name="Ma J."/>
        </authorList>
    </citation>
    <scope>NUCLEOTIDE SEQUENCE [LARGE SCALE GENOMIC DNA]</scope>
    <source>
        <strain evidence="3">YIM 94188</strain>
    </source>
</reference>
<dbReference type="RefSeq" id="WP_378527150.1">
    <property type="nucleotide sequence ID" value="NZ_JBHSNS010000005.1"/>
</dbReference>
<evidence type="ECO:0000259" key="1">
    <source>
        <dbReference type="PROSITE" id="PS51708"/>
    </source>
</evidence>
<comment type="caution">
    <text evidence="2">The sequence shown here is derived from an EMBL/GenBank/DDBJ whole genome shotgun (WGS) entry which is preliminary data.</text>
</comment>
<protein>
    <submittedName>
        <fullName evidence="2">CHAD domain-containing protein</fullName>
    </submittedName>
</protein>